<dbReference type="Proteomes" id="UP000299102">
    <property type="component" value="Unassembled WGS sequence"/>
</dbReference>
<evidence type="ECO:0000313" key="2">
    <source>
        <dbReference type="Proteomes" id="UP000299102"/>
    </source>
</evidence>
<dbReference type="AlphaFoldDB" id="A0A4C1VEP9"/>
<comment type="caution">
    <text evidence="1">The sequence shown here is derived from an EMBL/GenBank/DDBJ whole genome shotgun (WGS) entry which is preliminary data.</text>
</comment>
<dbReference type="EMBL" id="BGZK01000322">
    <property type="protein sequence ID" value="GBP36717.1"/>
    <property type="molecule type" value="Genomic_DNA"/>
</dbReference>
<gene>
    <name evidence="1" type="ORF">EVAR_24720_1</name>
</gene>
<reference evidence="1 2" key="1">
    <citation type="journal article" date="2019" name="Commun. Biol.">
        <title>The bagworm genome reveals a unique fibroin gene that provides high tensile strength.</title>
        <authorList>
            <person name="Kono N."/>
            <person name="Nakamura H."/>
            <person name="Ohtoshi R."/>
            <person name="Tomita M."/>
            <person name="Numata K."/>
            <person name="Arakawa K."/>
        </authorList>
    </citation>
    <scope>NUCLEOTIDE SEQUENCE [LARGE SCALE GENOMIC DNA]</scope>
</reference>
<proteinExistence type="predicted"/>
<evidence type="ECO:0000313" key="1">
    <source>
        <dbReference type="EMBL" id="GBP36717.1"/>
    </source>
</evidence>
<organism evidence="1 2">
    <name type="scientific">Eumeta variegata</name>
    <name type="common">Bagworm moth</name>
    <name type="synonym">Eumeta japonica</name>
    <dbReference type="NCBI Taxonomy" id="151549"/>
    <lineage>
        <taxon>Eukaryota</taxon>
        <taxon>Metazoa</taxon>
        <taxon>Ecdysozoa</taxon>
        <taxon>Arthropoda</taxon>
        <taxon>Hexapoda</taxon>
        <taxon>Insecta</taxon>
        <taxon>Pterygota</taxon>
        <taxon>Neoptera</taxon>
        <taxon>Endopterygota</taxon>
        <taxon>Lepidoptera</taxon>
        <taxon>Glossata</taxon>
        <taxon>Ditrysia</taxon>
        <taxon>Tineoidea</taxon>
        <taxon>Psychidae</taxon>
        <taxon>Oiketicinae</taxon>
        <taxon>Eumeta</taxon>
    </lineage>
</organism>
<keyword evidence="2" id="KW-1185">Reference proteome</keyword>
<sequence>MAHPPAHMSCLHYIREGVGMHFTYFTYERLSRLGVIYVPLQAQERVEVVLLRARASSREHSSFKCCEPAFDCVSRYDWRLFGVCFGALRVRPLPIERARACVLSRAMTAADERTSPV</sequence>
<name>A0A4C1VEP9_EUMVA</name>
<protein>
    <submittedName>
        <fullName evidence="1">Uncharacterized protein</fullName>
    </submittedName>
</protein>
<accession>A0A4C1VEP9</accession>